<dbReference type="Proteomes" id="UP001501729">
    <property type="component" value="Unassembled WGS sequence"/>
</dbReference>
<reference evidence="2 3" key="1">
    <citation type="journal article" date="2019" name="Int. J. Syst. Evol. Microbiol.">
        <title>The Global Catalogue of Microorganisms (GCM) 10K type strain sequencing project: providing services to taxonomists for standard genome sequencing and annotation.</title>
        <authorList>
            <consortium name="The Broad Institute Genomics Platform"/>
            <consortium name="The Broad Institute Genome Sequencing Center for Infectious Disease"/>
            <person name="Wu L."/>
            <person name="Ma J."/>
        </authorList>
    </citation>
    <scope>NUCLEOTIDE SEQUENCE [LARGE SCALE GENOMIC DNA]</scope>
    <source>
        <strain evidence="2 3">JCM 17504</strain>
    </source>
</reference>
<proteinExistence type="predicted"/>
<name>A0AAV3UGI6_9EURY</name>
<feature type="compositionally biased region" description="Basic and acidic residues" evidence="1">
    <location>
        <begin position="67"/>
        <end position="77"/>
    </location>
</feature>
<evidence type="ECO:0000313" key="2">
    <source>
        <dbReference type="EMBL" id="GAA5047621.1"/>
    </source>
</evidence>
<protein>
    <submittedName>
        <fullName evidence="2">Uncharacterized protein</fullName>
    </submittedName>
</protein>
<evidence type="ECO:0000256" key="1">
    <source>
        <dbReference type="SAM" id="MobiDB-lite"/>
    </source>
</evidence>
<keyword evidence="3" id="KW-1185">Reference proteome</keyword>
<feature type="region of interest" description="Disordered" evidence="1">
    <location>
        <begin position="49"/>
        <end position="78"/>
    </location>
</feature>
<dbReference type="AlphaFoldDB" id="A0AAV3UGI6"/>
<accession>A0AAV3UGI6</accession>
<sequence length="109" mass="12896">MGRMNRCKRRERSIHIKGFPAMYRAEKAMLSRPTMQDDDGLVIEKLYGKPQHEIPAEASEQELYGEPQHDTSDRFPSDFDPDFGHAMNWFDYPKETASRLRRELLHTKR</sequence>
<evidence type="ECO:0000313" key="3">
    <source>
        <dbReference type="Proteomes" id="UP001501729"/>
    </source>
</evidence>
<gene>
    <name evidence="2" type="ORF">GCM10025751_18440</name>
</gene>
<comment type="caution">
    <text evidence="2">The sequence shown here is derived from an EMBL/GenBank/DDBJ whole genome shotgun (WGS) entry which is preliminary data.</text>
</comment>
<dbReference type="EMBL" id="BAABKX010000001">
    <property type="protein sequence ID" value="GAA5047621.1"/>
    <property type="molecule type" value="Genomic_DNA"/>
</dbReference>
<organism evidence="2 3">
    <name type="scientific">Haladaptatus pallidirubidus</name>
    <dbReference type="NCBI Taxonomy" id="1008152"/>
    <lineage>
        <taxon>Archaea</taxon>
        <taxon>Methanobacteriati</taxon>
        <taxon>Methanobacteriota</taxon>
        <taxon>Stenosarchaea group</taxon>
        <taxon>Halobacteria</taxon>
        <taxon>Halobacteriales</taxon>
        <taxon>Haladaptataceae</taxon>
        <taxon>Haladaptatus</taxon>
    </lineage>
</organism>